<dbReference type="Gene3D" id="3.30.1600.10">
    <property type="entry name" value="SIR2/SIRT2 'Small Domain"/>
    <property type="match status" value="1"/>
</dbReference>
<keyword evidence="2" id="KW-0520">NAD</keyword>
<proteinExistence type="predicted"/>
<organism evidence="5 6">
    <name type="scientific">Octopus sinensis</name>
    <name type="common">East Asian common octopus</name>
    <dbReference type="NCBI Taxonomy" id="2607531"/>
    <lineage>
        <taxon>Eukaryota</taxon>
        <taxon>Metazoa</taxon>
        <taxon>Spiralia</taxon>
        <taxon>Lophotrochozoa</taxon>
        <taxon>Mollusca</taxon>
        <taxon>Cephalopoda</taxon>
        <taxon>Coleoidea</taxon>
        <taxon>Octopodiformes</taxon>
        <taxon>Octopoda</taxon>
        <taxon>Incirrata</taxon>
        <taxon>Octopodidae</taxon>
        <taxon>Octopus</taxon>
    </lineage>
</organism>
<reference evidence="6" key="1">
    <citation type="submission" date="2025-08" db="UniProtKB">
        <authorList>
            <consortium name="RefSeq"/>
        </authorList>
    </citation>
    <scope>IDENTIFICATION</scope>
</reference>
<keyword evidence="1" id="KW-0808">Transferase</keyword>
<dbReference type="AlphaFoldDB" id="A0A6P7SV03"/>
<keyword evidence="3" id="KW-0479">Metal-binding</keyword>
<dbReference type="InterPro" id="IPR026590">
    <property type="entry name" value="Ssirtuin_cat_dom"/>
</dbReference>
<dbReference type="GO" id="GO:0070403">
    <property type="term" value="F:NAD+ binding"/>
    <property type="evidence" value="ECO:0007669"/>
    <property type="project" value="InterPro"/>
</dbReference>
<feature type="binding site" evidence="3">
    <location>
        <position position="238"/>
    </location>
    <ligand>
        <name>Zn(2+)</name>
        <dbReference type="ChEBI" id="CHEBI:29105"/>
    </ligand>
</feature>
<evidence type="ECO:0000313" key="6">
    <source>
        <dbReference type="RefSeq" id="XP_029642120.2"/>
    </source>
</evidence>
<dbReference type="GO" id="GO:0005759">
    <property type="term" value="C:mitochondrial matrix"/>
    <property type="evidence" value="ECO:0007669"/>
    <property type="project" value="TreeGrafter"/>
</dbReference>
<dbReference type="SUPFAM" id="SSF52467">
    <property type="entry name" value="DHS-like NAD/FAD-binding domain"/>
    <property type="match status" value="1"/>
</dbReference>
<keyword evidence="5" id="KW-1185">Reference proteome</keyword>
<evidence type="ECO:0000256" key="3">
    <source>
        <dbReference type="PROSITE-ProRule" id="PRU00236"/>
    </source>
</evidence>
<evidence type="ECO:0000256" key="1">
    <source>
        <dbReference type="ARBA" id="ARBA00022679"/>
    </source>
</evidence>
<dbReference type="KEGG" id="osn:115216721"/>
<accession>A0A6P7SV03</accession>
<evidence type="ECO:0000313" key="5">
    <source>
        <dbReference type="Proteomes" id="UP000515154"/>
    </source>
</evidence>
<evidence type="ECO:0000256" key="2">
    <source>
        <dbReference type="ARBA" id="ARBA00023027"/>
    </source>
</evidence>
<gene>
    <name evidence="6" type="primary">LOC115216721</name>
</gene>
<dbReference type="PANTHER" id="PTHR11085:SF10">
    <property type="entry name" value="NAD-DEPENDENT PROTEIN DEACYLASE SIRTUIN-5, MITOCHONDRIAL-RELATED"/>
    <property type="match status" value="1"/>
</dbReference>
<dbReference type="GO" id="GO:0017136">
    <property type="term" value="F:histone deacetylase activity, NAD-dependent"/>
    <property type="evidence" value="ECO:0007669"/>
    <property type="project" value="TreeGrafter"/>
</dbReference>
<dbReference type="PROSITE" id="PS50305">
    <property type="entry name" value="SIRTUIN"/>
    <property type="match status" value="1"/>
</dbReference>
<protein>
    <submittedName>
        <fullName evidence="6">NAD-dependent protein lipoamidase sirtuin-4, mitochondrial-like</fullName>
    </submittedName>
</protein>
<dbReference type="Proteomes" id="UP000515154">
    <property type="component" value="Linkage group LG10"/>
</dbReference>
<name>A0A6P7SV03_9MOLL</name>
<feature type="active site" description="Proton acceptor" evidence="3">
    <location>
        <position position="176"/>
    </location>
</feature>
<feature type="binding site" evidence="3">
    <location>
        <position position="187"/>
    </location>
    <ligand>
        <name>Zn(2+)</name>
        <dbReference type="ChEBI" id="CHEBI:29105"/>
    </ligand>
</feature>
<evidence type="ECO:0000259" key="4">
    <source>
        <dbReference type="PROSITE" id="PS50305"/>
    </source>
</evidence>
<feature type="domain" description="Deacetylase sirtuin-type" evidence="4">
    <location>
        <begin position="52"/>
        <end position="327"/>
    </location>
</feature>
<dbReference type="GO" id="GO:0046872">
    <property type="term" value="F:metal ion binding"/>
    <property type="evidence" value="ECO:0007669"/>
    <property type="project" value="UniProtKB-KW"/>
</dbReference>
<dbReference type="NCBIfam" id="NF003738">
    <property type="entry name" value="PRK05333.1"/>
    <property type="match status" value="1"/>
</dbReference>
<feature type="binding site" evidence="3">
    <location>
        <position position="235"/>
    </location>
    <ligand>
        <name>Zn(2+)</name>
        <dbReference type="ChEBI" id="CHEBI:29105"/>
    </ligand>
</feature>
<dbReference type="InterPro" id="IPR029035">
    <property type="entry name" value="DHS-like_NAD/FAD-binding_dom"/>
</dbReference>
<dbReference type="InterPro" id="IPR026591">
    <property type="entry name" value="Sirtuin_cat_small_dom_sf"/>
</dbReference>
<dbReference type="Pfam" id="PF02146">
    <property type="entry name" value="SIR2"/>
    <property type="match status" value="1"/>
</dbReference>
<dbReference type="PANTHER" id="PTHR11085">
    <property type="entry name" value="NAD-DEPENDENT PROTEIN DEACYLASE SIRTUIN-5, MITOCHONDRIAL-RELATED"/>
    <property type="match status" value="1"/>
</dbReference>
<dbReference type="CDD" id="cd01409">
    <property type="entry name" value="SIRT4"/>
    <property type="match status" value="1"/>
</dbReference>
<sequence length="327" mass="37357">MLCNGRSGPVYRTKMITRAIKDTFCANLLSVLRNNDLFVFKRYRSMFVPKSKAVENHHLDIIRNFLQNNKRITVLTGAGVSTESGIPDYRSEEVGMYARSNHTPIRYQEFLRNTDRRQRYWARNFVAWPQFSSFQPNTVHYVLSSWEKSGQLHWLITQNVDALHSKAGTKRLTELHGCSHRVECLSCHMKMPRTEMQVLLTNLNPDWHAESIDIAPDGDVQLDDELVQTFQIPPCPNCGGLLKPEVVFFGDNVEKSKVDFVYDKISESDALLILGTSLQVYSSYRILLAAHKQKKQIGAINIGPIRGGHYLDFHIKAKCGDLFLLLG</sequence>
<dbReference type="InterPro" id="IPR050134">
    <property type="entry name" value="NAD-dep_sirtuin_deacylases"/>
</dbReference>
<dbReference type="Gene3D" id="3.40.50.1220">
    <property type="entry name" value="TPP-binding domain"/>
    <property type="match status" value="1"/>
</dbReference>
<feature type="binding site" evidence="3">
    <location>
        <position position="184"/>
    </location>
    <ligand>
        <name>Zn(2+)</name>
        <dbReference type="ChEBI" id="CHEBI:29105"/>
    </ligand>
</feature>
<keyword evidence="3" id="KW-0862">Zinc</keyword>
<dbReference type="RefSeq" id="XP_029642120.2">
    <property type="nucleotide sequence ID" value="XM_029786260.2"/>
</dbReference>
<dbReference type="InterPro" id="IPR003000">
    <property type="entry name" value="Sirtuin"/>
</dbReference>